<proteinExistence type="predicted"/>
<feature type="domain" description="Amidohydrolase 3" evidence="1">
    <location>
        <begin position="51"/>
        <end position="537"/>
    </location>
</feature>
<dbReference type="SUPFAM" id="SSF51556">
    <property type="entry name" value="Metallo-dependent hydrolases"/>
    <property type="match status" value="1"/>
</dbReference>
<dbReference type="Gene3D" id="3.10.310.70">
    <property type="match status" value="1"/>
</dbReference>
<dbReference type="InterPro" id="IPR011059">
    <property type="entry name" value="Metal-dep_hydrolase_composite"/>
</dbReference>
<evidence type="ECO:0000313" key="3">
    <source>
        <dbReference type="Proteomes" id="UP001262032"/>
    </source>
</evidence>
<sequence length="539" mass="58908">MRDTVFRGGSVLIGLDSDNRPLYSDAIAFRDGTVAALGQDAHALAEDPNGEVVDLEGGTLVPAFGDGHAHPLLAGLEAEGPQVRGASSLKDLLRIVKEWKASHPDDDWIVGGSYDGSLTDDGLFDAKWLDEVTGDTPTILRGWNYHTAWVNTAALRAAGITRETPDPTCGEIVRRPDGTPLGTLREAAANDFIERVVPRHPEDAQLRALDAATQQYIAHGITWVQDAWVEPADVDVYCAAAQAGHLHARVNLAFKADPGDWRSQLVEFGAARRRIEELDTEMLTARTVKFFVDGIIENFSAFLTEPYAVRPDERGTPNWAPDELARAVREIDALGFQIHLHAIGDAAVTSALDAIEYAQLANDAWDRRPVIAHAILVRPADMNRFFELGVIANFEPYWAQCDHVTMSQTIPYIGEVRGKWQYLIHSVRSAGAQVSFGSDWPVSSMDWRLAFATAVTRRDPFDEGAERLIPEERVDAATAFAAFTEGTSFQAFAATRGSLRVGNVADAMWLSDDPLQTEASQIPTLAIQGTWLSGKRVSG</sequence>
<dbReference type="AlphaFoldDB" id="A0AAW8NDH0"/>
<dbReference type="CDD" id="cd01300">
    <property type="entry name" value="YtcJ_like"/>
    <property type="match status" value="1"/>
</dbReference>
<reference evidence="2" key="1">
    <citation type="submission" date="2023-07" db="EMBL/GenBank/DDBJ databases">
        <title>Sorghum-associated microbial communities from plants grown in Nebraska, USA.</title>
        <authorList>
            <person name="Schachtman D."/>
        </authorList>
    </citation>
    <scope>NUCLEOTIDE SEQUENCE</scope>
    <source>
        <strain evidence="2">BE261</strain>
    </source>
</reference>
<dbReference type="InterPro" id="IPR013108">
    <property type="entry name" value="Amidohydro_3"/>
</dbReference>
<dbReference type="RefSeq" id="WP_310258222.1">
    <property type="nucleotide sequence ID" value="NZ_JAVDWN010000017.1"/>
</dbReference>
<gene>
    <name evidence="2" type="ORF">J2X12_003682</name>
</gene>
<accession>A0AAW8NDH0</accession>
<comment type="caution">
    <text evidence="2">The sequence shown here is derived from an EMBL/GenBank/DDBJ whole genome shotgun (WGS) entry which is preliminary data.</text>
</comment>
<evidence type="ECO:0000259" key="1">
    <source>
        <dbReference type="Pfam" id="PF07969"/>
    </source>
</evidence>
<dbReference type="Gene3D" id="3.20.20.140">
    <property type="entry name" value="Metal-dependent hydrolases"/>
    <property type="match status" value="1"/>
</dbReference>
<dbReference type="EMBL" id="JAVDWN010000017">
    <property type="protein sequence ID" value="MDR7165628.1"/>
    <property type="molecule type" value="Genomic_DNA"/>
</dbReference>
<name>A0AAW8NDH0_PSEOX</name>
<dbReference type="InterPro" id="IPR032466">
    <property type="entry name" value="Metal_Hydrolase"/>
</dbReference>
<dbReference type="PANTHER" id="PTHR22642">
    <property type="entry name" value="IMIDAZOLONEPROPIONASE"/>
    <property type="match status" value="1"/>
</dbReference>
<dbReference type="GO" id="GO:0016810">
    <property type="term" value="F:hydrolase activity, acting on carbon-nitrogen (but not peptide) bonds"/>
    <property type="evidence" value="ECO:0007669"/>
    <property type="project" value="InterPro"/>
</dbReference>
<organism evidence="2 3">
    <name type="scientific">Pseudarthrobacter oxydans</name>
    <name type="common">Arthrobacter oxydans</name>
    <dbReference type="NCBI Taxonomy" id="1671"/>
    <lineage>
        <taxon>Bacteria</taxon>
        <taxon>Bacillati</taxon>
        <taxon>Actinomycetota</taxon>
        <taxon>Actinomycetes</taxon>
        <taxon>Micrococcales</taxon>
        <taxon>Micrococcaceae</taxon>
        <taxon>Pseudarthrobacter</taxon>
    </lineage>
</organism>
<dbReference type="Proteomes" id="UP001262032">
    <property type="component" value="Unassembled WGS sequence"/>
</dbReference>
<dbReference type="InterPro" id="IPR033932">
    <property type="entry name" value="YtcJ-like"/>
</dbReference>
<dbReference type="PANTHER" id="PTHR22642:SF2">
    <property type="entry name" value="PROTEIN LONG AFTER FAR-RED 3"/>
    <property type="match status" value="1"/>
</dbReference>
<dbReference type="Pfam" id="PF07969">
    <property type="entry name" value="Amidohydro_3"/>
    <property type="match status" value="1"/>
</dbReference>
<evidence type="ECO:0000313" key="2">
    <source>
        <dbReference type="EMBL" id="MDR7165628.1"/>
    </source>
</evidence>
<dbReference type="SUPFAM" id="SSF51338">
    <property type="entry name" value="Composite domain of metallo-dependent hydrolases"/>
    <property type="match status" value="1"/>
</dbReference>
<dbReference type="Gene3D" id="2.30.40.10">
    <property type="entry name" value="Urease, subunit C, domain 1"/>
    <property type="match status" value="1"/>
</dbReference>
<protein>
    <submittedName>
        <fullName evidence="2">Amidohydrolase YtcJ</fullName>
    </submittedName>
</protein>